<evidence type="ECO:0000313" key="2">
    <source>
        <dbReference type="EMBL" id="KAH3820009.1"/>
    </source>
</evidence>
<reference evidence="2" key="2">
    <citation type="submission" date="2020-11" db="EMBL/GenBank/DDBJ databases">
        <authorList>
            <person name="McCartney M.A."/>
            <person name="Auch B."/>
            <person name="Kono T."/>
            <person name="Mallez S."/>
            <person name="Becker A."/>
            <person name="Gohl D.M."/>
            <person name="Silverstein K.A.T."/>
            <person name="Koren S."/>
            <person name="Bechman K.B."/>
            <person name="Herman A."/>
            <person name="Abrahante J.E."/>
            <person name="Garbe J."/>
        </authorList>
    </citation>
    <scope>NUCLEOTIDE SEQUENCE</scope>
    <source>
        <strain evidence="2">Duluth1</strain>
        <tissue evidence="2">Whole animal</tissue>
    </source>
</reference>
<reference evidence="2" key="1">
    <citation type="journal article" date="2019" name="bioRxiv">
        <title>The Genome of the Zebra Mussel, Dreissena polymorpha: A Resource for Invasive Species Research.</title>
        <authorList>
            <person name="McCartney M.A."/>
            <person name="Auch B."/>
            <person name="Kono T."/>
            <person name="Mallez S."/>
            <person name="Zhang Y."/>
            <person name="Obille A."/>
            <person name="Becker A."/>
            <person name="Abrahante J.E."/>
            <person name="Garbe J."/>
            <person name="Badalamenti J.P."/>
            <person name="Herman A."/>
            <person name="Mangelson H."/>
            <person name="Liachko I."/>
            <person name="Sullivan S."/>
            <person name="Sone E.D."/>
            <person name="Koren S."/>
            <person name="Silverstein K.A.T."/>
            <person name="Beckman K.B."/>
            <person name="Gohl D.M."/>
        </authorList>
    </citation>
    <scope>NUCLEOTIDE SEQUENCE</scope>
    <source>
        <strain evidence="2">Duluth1</strain>
        <tissue evidence="2">Whole animal</tissue>
    </source>
</reference>
<sequence length="66" mass="7085">MAPGGWLGEFGKGHASQPPAVGDDKGNWHSVEAHASKLMLLVGIIELGGVWENMHLNLLLMVVIRV</sequence>
<dbReference type="Proteomes" id="UP000828390">
    <property type="component" value="Unassembled WGS sequence"/>
</dbReference>
<gene>
    <name evidence="2" type="ORF">DPMN_121753</name>
</gene>
<dbReference type="AlphaFoldDB" id="A0A9D4JRC2"/>
<evidence type="ECO:0000313" key="3">
    <source>
        <dbReference type="Proteomes" id="UP000828390"/>
    </source>
</evidence>
<keyword evidence="3" id="KW-1185">Reference proteome</keyword>
<proteinExistence type="predicted"/>
<feature type="compositionally biased region" description="Gly residues" evidence="1">
    <location>
        <begin position="1"/>
        <end position="10"/>
    </location>
</feature>
<organism evidence="2 3">
    <name type="scientific">Dreissena polymorpha</name>
    <name type="common">Zebra mussel</name>
    <name type="synonym">Mytilus polymorpha</name>
    <dbReference type="NCBI Taxonomy" id="45954"/>
    <lineage>
        <taxon>Eukaryota</taxon>
        <taxon>Metazoa</taxon>
        <taxon>Spiralia</taxon>
        <taxon>Lophotrochozoa</taxon>
        <taxon>Mollusca</taxon>
        <taxon>Bivalvia</taxon>
        <taxon>Autobranchia</taxon>
        <taxon>Heteroconchia</taxon>
        <taxon>Euheterodonta</taxon>
        <taxon>Imparidentia</taxon>
        <taxon>Neoheterodontei</taxon>
        <taxon>Myida</taxon>
        <taxon>Dreissenoidea</taxon>
        <taxon>Dreissenidae</taxon>
        <taxon>Dreissena</taxon>
    </lineage>
</organism>
<feature type="region of interest" description="Disordered" evidence="1">
    <location>
        <begin position="1"/>
        <end position="27"/>
    </location>
</feature>
<evidence type="ECO:0000256" key="1">
    <source>
        <dbReference type="SAM" id="MobiDB-lite"/>
    </source>
</evidence>
<name>A0A9D4JRC2_DREPO</name>
<protein>
    <submittedName>
        <fullName evidence="2">Uncharacterized protein</fullName>
    </submittedName>
</protein>
<comment type="caution">
    <text evidence="2">The sequence shown here is derived from an EMBL/GenBank/DDBJ whole genome shotgun (WGS) entry which is preliminary data.</text>
</comment>
<dbReference type="EMBL" id="JAIWYP010000005">
    <property type="protein sequence ID" value="KAH3820009.1"/>
    <property type="molecule type" value="Genomic_DNA"/>
</dbReference>
<accession>A0A9D4JRC2</accession>